<feature type="transmembrane region" description="Helical" evidence="1">
    <location>
        <begin position="366"/>
        <end position="390"/>
    </location>
</feature>
<feature type="transmembrane region" description="Helical" evidence="1">
    <location>
        <begin position="802"/>
        <end position="822"/>
    </location>
</feature>
<keyword evidence="1" id="KW-1133">Transmembrane helix</keyword>
<dbReference type="GO" id="GO:0005886">
    <property type="term" value="C:plasma membrane"/>
    <property type="evidence" value="ECO:0007669"/>
    <property type="project" value="TreeGrafter"/>
</dbReference>
<keyword evidence="3" id="KW-1185">Reference proteome</keyword>
<protein>
    <submittedName>
        <fullName evidence="2">Membrane protein</fullName>
    </submittedName>
</protein>
<feature type="transmembrane region" description="Helical" evidence="1">
    <location>
        <begin position="333"/>
        <end position="354"/>
    </location>
</feature>
<feature type="transmembrane region" description="Helical" evidence="1">
    <location>
        <begin position="704"/>
        <end position="725"/>
    </location>
</feature>
<reference evidence="2 3" key="1">
    <citation type="submission" date="2021-01" db="EMBL/GenBank/DDBJ databases">
        <title>Whole genome shotgun sequence of Planotetraspora mira NBRC 15435.</title>
        <authorList>
            <person name="Komaki H."/>
            <person name="Tamura T."/>
        </authorList>
    </citation>
    <scope>NUCLEOTIDE SEQUENCE [LARGE SCALE GENOMIC DNA]</scope>
    <source>
        <strain evidence="2 3">NBRC 15435</strain>
    </source>
</reference>
<dbReference type="EMBL" id="BOOO01000002">
    <property type="protein sequence ID" value="GII27146.1"/>
    <property type="molecule type" value="Genomic_DNA"/>
</dbReference>
<feature type="transmembrane region" description="Helical" evidence="1">
    <location>
        <begin position="440"/>
        <end position="459"/>
    </location>
</feature>
<dbReference type="PANTHER" id="PTHR30572:SF4">
    <property type="entry name" value="ABC TRANSPORTER PERMEASE YTRF"/>
    <property type="match status" value="1"/>
</dbReference>
<feature type="transmembrane region" description="Helical" evidence="1">
    <location>
        <begin position="289"/>
        <end position="312"/>
    </location>
</feature>
<evidence type="ECO:0000313" key="3">
    <source>
        <dbReference type="Proteomes" id="UP000650628"/>
    </source>
</evidence>
<feature type="transmembrane region" description="Helical" evidence="1">
    <location>
        <begin position="479"/>
        <end position="500"/>
    </location>
</feature>
<dbReference type="PANTHER" id="PTHR30572">
    <property type="entry name" value="MEMBRANE COMPONENT OF TRANSPORTER-RELATED"/>
    <property type="match status" value="1"/>
</dbReference>
<gene>
    <name evidence="2" type="ORF">Pmi06nite_05880</name>
</gene>
<dbReference type="AlphaFoldDB" id="A0A8J3TK52"/>
<proteinExistence type="predicted"/>
<dbReference type="InterPro" id="IPR050250">
    <property type="entry name" value="Macrolide_Exporter_MacB"/>
</dbReference>
<organism evidence="2 3">
    <name type="scientific">Planotetraspora mira</name>
    <dbReference type="NCBI Taxonomy" id="58121"/>
    <lineage>
        <taxon>Bacteria</taxon>
        <taxon>Bacillati</taxon>
        <taxon>Actinomycetota</taxon>
        <taxon>Actinomycetes</taxon>
        <taxon>Streptosporangiales</taxon>
        <taxon>Streptosporangiaceae</taxon>
        <taxon>Planotetraspora</taxon>
    </lineage>
</organism>
<dbReference type="GO" id="GO:0022857">
    <property type="term" value="F:transmembrane transporter activity"/>
    <property type="evidence" value="ECO:0007669"/>
    <property type="project" value="TreeGrafter"/>
</dbReference>
<feature type="transmembrane region" description="Helical" evidence="1">
    <location>
        <begin position="411"/>
        <end position="428"/>
    </location>
</feature>
<dbReference type="RefSeq" id="WP_203951223.1">
    <property type="nucleotide sequence ID" value="NZ_BOOO01000002.1"/>
</dbReference>
<evidence type="ECO:0000313" key="2">
    <source>
        <dbReference type="EMBL" id="GII27146.1"/>
    </source>
</evidence>
<name>A0A8J3TK52_9ACTN</name>
<keyword evidence="1" id="KW-0472">Membrane</keyword>
<keyword evidence="1" id="KW-0812">Transmembrane</keyword>
<sequence length="830" mass="86215">MIRLLAAHRGVAALLAALVLSVSLLVAALPRMLEASYDEGAQRLLSNSPPQLTSLGVVLSTSYYAEPLGSIEQVVAKDDDWRAELPPALRQVTNAEKLFSVETERQRILNRRNEHLTLAWVSSAESAVRYVKGRPPGPRKGTRFDVGLAAPAAAEVGIKVGDVLRLDGFSAKVTGLYEPVTGAKAFWAHYDSLGRVIRALPVGAMEEQMYLAGLTDGDSVATMNTKRTYQWFMTVKSGAVTARNAEAVRTGVADFRYRISDSGSGISLSTNLDRLMTQFLDRLALTRTLIAVLLGGLIVVCAGTIALAVRLLTERVRGDLALMRARGASLRQVTLMGTGAAALMAVPAALIGYLVSFAVPGPVTPIVHIGPALLALAAVCFCAVWVAGAHRKPLDQRRDDIVAARPSPRRIAMEVLVVALGVGGVQLLRTRGLGTDDPLLSLAPLLLALAAAVVTLRVYPLPLRLLVRLTARGRNASSYLGLTMAARAAAGVALPVLALLPALSIGAYGSATVQGIDTAQRQAAWQMIGAEIRVEVDRDTPTGLVEELRRTPGVNAVVPASVGSITADVGFRGLPAIVVAVDLEAYRRLVAGSPLTLPRAPGSGALITRGLSAMSSFDITWPKHMTVVPKGIVTSFPGVDVAGQDLIVVPAVAGKANTLLISGDAEAVRSVVKAGMPSGAVIRTVDGALDGIADEPLASALVTGLWVVTLALAVYALIGVAIAFVSRAPERARAHALLAVLGLTGRQARVLTLLEVTPLLLLTTCAGVALGIGLPSLLGAGVDLAAYAGLPDGAPSLAPQTPALLFAAGVALIALVGSYLGGGHAKSGRS</sequence>
<comment type="caution">
    <text evidence="2">The sequence shown here is derived from an EMBL/GenBank/DDBJ whole genome shotgun (WGS) entry which is preliminary data.</text>
</comment>
<dbReference type="Proteomes" id="UP000650628">
    <property type="component" value="Unassembled WGS sequence"/>
</dbReference>
<feature type="transmembrane region" description="Helical" evidence="1">
    <location>
        <begin position="759"/>
        <end position="782"/>
    </location>
</feature>
<evidence type="ECO:0000256" key="1">
    <source>
        <dbReference type="SAM" id="Phobius"/>
    </source>
</evidence>
<accession>A0A8J3TK52</accession>